<dbReference type="EMBL" id="FUYP01000043">
    <property type="protein sequence ID" value="SKB98877.1"/>
    <property type="molecule type" value="Genomic_DNA"/>
</dbReference>
<evidence type="ECO:0000256" key="1">
    <source>
        <dbReference type="SAM" id="Phobius"/>
    </source>
</evidence>
<feature type="transmembrane region" description="Helical" evidence="1">
    <location>
        <begin position="50"/>
        <end position="70"/>
    </location>
</feature>
<keyword evidence="1" id="KW-0472">Membrane</keyword>
<keyword evidence="3" id="KW-1185">Reference proteome</keyword>
<sequence length="71" mass="8021">MSYNQIIYNATMNDPNGPMFLPETTDWTLSSDDDAPEFAIDEPPSIPVRVALLVNAIMLLAFLFWLLSLIF</sequence>
<proteinExistence type="predicted"/>
<reference evidence="3" key="1">
    <citation type="submission" date="2017-02" db="EMBL/GenBank/DDBJ databases">
        <authorList>
            <person name="Varghese N."/>
            <person name="Submissions S."/>
        </authorList>
    </citation>
    <scope>NUCLEOTIDE SEQUENCE [LARGE SCALE GENOMIC DNA]</scope>
    <source>
        <strain evidence="3">R11H</strain>
    </source>
</reference>
<keyword evidence="1" id="KW-1133">Transmembrane helix</keyword>
<gene>
    <name evidence="2" type="ORF">SAMN06295937_10438</name>
</gene>
<dbReference type="RefSeq" id="WP_139375878.1">
    <property type="nucleotide sequence ID" value="NZ_FUYP01000043.1"/>
</dbReference>
<name>A0A1T5FRX6_9SPHN</name>
<evidence type="ECO:0000313" key="2">
    <source>
        <dbReference type="EMBL" id="SKB98877.1"/>
    </source>
</evidence>
<keyword evidence="1" id="KW-0812">Transmembrane</keyword>
<dbReference type="Proteomes" id="UP000190044">
    <property type="component" value="Unassembled WGS sequence"/>
</dbReference>
<dbReference type="AlphaFoldDB" id="A0A1T5FRX6"/>
<organism evidence="2 3">
    <name type="scientific">Sphingopyxis flava</name>
    <dbReference type="NCBI Taxonomy" id="1507287"/>
    <lineage>
        <taxon>Bacteria</taxon>
        <taxon>Pseudomonadati</taxon>
        <taxon>Pseudomonadota</taxon>
        <taxon>Alphaproteobacteria</taxon>
        <taxon>Sphingomonadales</taxon>
        <taxon>Sphingomonadaceae</taxon>
        <taxon>Sphingopyxis</taxon>
    </lineage>
</organism>
<protein>
    <submittedName>
        <fullName evidence="2">Uncharacterized protein</fullName>
    </submittedName>
</protein>
<accession>A0A1T5FRX6</accession>
<evidence type="ECO:0000313" key="3">
    <source>
        <dbReference type="Proteomes" id="UP000190044"/>
    </source>
</evidence>